<dbReference type="AlphaFoldDB" id="A0A1H6UL22"/>
<dbReference type="InterPro" id="IPR051126">
    <property type="entry name" value="Thiosulfate_sulfurtransferase"/>
</dbReference>
<dbReference type="PROSITE" id="PS50206">
    <property type="entry name" value="RHODANESE_3"/>
    <property type="match status" value="2"/>
</dbReference>
<dbReference type="Pfam" id="PF00581">
    <property type="entry name" value="Rhodanese"/>
    <property type="match status" value="2"/>
</dbReference>
<dbReference type="InterPro" id="IPR001307">
    <property type="entry name" value="Thiosulphate_STrfase_CS"/>
</dbReference>
<dbReference type="EMBL" id="FNYR01000012">
    <property type="protein sequence ID" value="SEI92979.1"/>
    <property type="molecule type" value="Genomic_DNA"/>
</dbReference>
<gene>
    <name evidence="3" type="ORF">SAMN05444271_11247</name>
</gene>
<protein>
    <submittedName>
        <fullName evidence="3">Thiosulfate/3-mercaptopyruvate sulfurtransferase</fullName>
    </submittedName>
</protein>
<dbReference type="Proteomes" id="UP000198888">
    <property type="component" value="Unassembled WGS sequence"/>
</dbReference>
<dbReference type="SMART" id="SM00450">
    <property type="entry name" value="RHOD"/>
    <property type="match status" value="2"/>
</dbReference>
<dbReference type="InterPro" id="IPR001763">
    <property type="entry name" value="Rhodanese-like_dom"/>
</dbReference>
<keyword evidence="1" id="KW-0677">Repeat</keyword>
<sequence length="268" mass="29848">MSTNLLADPAWLADRLDDPSVRIVDVRDTWEYDAMGHLPGAVSIPFDSYRDSESTDPGTLPGADAFADLLGEAGISPDDTIVAYDDTHGVFAARFVLTALVYGHDDVRLLNGDFSTWRRSYEVTDDTPAVDPTEYESKEMVADAPIVDREAVEDAIENGDTTLIDTREQWEYEEGHLPGAIRVDWMELVDEETRGVKSSAKIESLFTERGIETDRSRPIILYCNTSRRLSHTFVVLRSLGFEQVAVYEGSMTEWKNANGVLQTIDSGE</sequence>
<dbReference type="PANTHER" id="PTHR43855">
    <property type="entry name" value="THIOSULFATE SULFURTRANSFERASE"/>
    <property type="match status" value="1"/>
</dbReference>
<feature type="domain" description="Rhodanese" evidence="2">
    <location>
        <begin position="157"/>
        <end position="263"/>
    </location>
</feature>
<keyword evidence="4" id="KW-1185">Reference proteome</keyword>
<dbReference type="GO" id="GO:0004792">
    <property type="term" value="F:thiosulfate-cyanide sulfurtransferase activity"/>
    <property type="evidence" value="ECO:0007669"/>
    <property type="project" value="InterPro"/>
</dbReference>
<dbReference type="PANTHER" id="PTHR43855:SF1">
    <property type="entry name" value="THIOSULFATE SULFURTRANSFERASE"/>
    <property type="match status" value="1"/>
</dbReference>
<dbReference type="RefSeq" id="WP_089672632.1">
    <property type="nucleotide sequence ID" value="NZ_CP024845.1"/>
</dbReference>
<keyword evidence="3" id="KW-0670">Pyruvate</keyword>
<accession>A0A1H6UL22</accession>
<dbReference type="PROSITE" id="PS00380">
    <property type="entry name" value="RHODANESE_1"/>
    <property type="match status" value="1"/>
</dbReference>
<proteinExistence type="predicted"/>
<evidence type="ECO:0000256" key="1">
    <source>
        <dbReference type="ARBA" id="ARBA00022737"/>
    </source>
</evidence>
<dbReference type="GeneID" id="35003522"/>
<reference evidence="3 4" key="1">
    <citation type="submission" date="2016-10" db="EMBL/GenBank/DDBJ databases">
        <authorList>
            <person name="de Groot N.N."/>
        </authorList>
    </citation>
    <scope>NUCLEOTIDE SEQUENCE [LARGE SCALE GENOMIC DNA]</scope>
    <source>
        <strain evidence="3 4">DSM 22187</strain>
    </source>
</reference>
<dbReference type="InterPro" id="IPR036873">
    <property type="entry name" value="Rhodanese-like_dom_sf"/>
</dbReference>
<dbReference type="CDD" id="cd01448">
    <property type="entry name" value="TST_Repeat_1"/>
    <property type="match status" value="1"/>
</dbReference>
<organism evidence="3 4">
    <name type="scientific">Halohasta litchfieldiae</name>
    <dbReference type="NCBI Taxonomy" id="1073996"/>
    <lineage>
        <taxon>Archaea</taxon>
        <taxon>Methanobacteriati</taxon>
        <taxon>Methanobacteriota</taxon>
        <taxon>Stenosarchaea group</taxon>
        <taxon>Halobacteria</taxon>
        <taxon>Halobacteriales</taxon>
        <taxon>Haloferacaceae</taxon>
        <taxon>Halohasta</taxon>
    </lineage>
</organism>
<evidence type="ECO:0000259" key="2">
    <source>
        <dbReference type="PROSITE" id="PS50206"/>
    </source>
</evidence>
<dbReference type="STRING" id="1073996.SAMN05444271_11247"/>
<name>A0A1H6UL22_9EURY</name>
<evidence type="ECO:0000313" key="4">
    <source>
        <dbReference type="Proteomes" id="UP000198888"/>
    </source>
</evidence>
<dbReference type="OrthoDB" id="9977at2157"/>
<keyword evidence="3" id="KW-0808">Transferase</keyword>
<accession>A0A2H4Q539</accession>
<dbReference type="Gene3D" id="3.40.250.10">
    <property type="entry name" value="Rhodanese-like domain"/>
    <property type="match status" value="2"/>
</dbReference>
<evidence type="ECO:0000313" key="3">
    <source>
        <dbReference type="EMBL" id="SEI92979.1"/>
    </source>
</evidence>
<feature type="domain" description="Rhodanese" evidence="2">
    <location>
        <begin position="17"/>
        <end position="126"/>
    </location>
</feature>
<dbReference type="SUPFAM" id="SSF52821">
    <property type="entry name" value="Rhodanese/Cell cycle control phosphatase"/>
    <property type="match status" value="2"/>
</dbReference>
<dbReference type="KEGG" id="hae:halTADL_2751"/>